<dbReference type="PANTHER" id="PTHR11014:SF63">
    <property type="entry name" value="METALLOPEPTIDASE, PUTATIVE (AFU_ORTHOLOGUE AFUA_6G09600)-RELATED"/>
    <property type="match status" value="1"/>
</dbReference>
<dbReference type="Proteomes" id="UP000886042">
    <property type="component" value="Unassembled WGS sequence"/>
</dbReference>
<dbReference type="InterPro" id="IPR011650">
    <property type="entry name" value="Peptidase_M20_dimer"/>
</dbReference>
<sequence>DMDGLPVKEQTGLDYASQIVTSTYEKKKAPAMHACGHDIHMTVQVGTAEALVARKDEWSGTLMMIFQPAEELGKGARMMLEDGLFERFPRPDYNLALHDNASMASGTIGLVPGFALANVDSVDITVRGIGGHGAYPQSTKDPVVLAAQLVMAMQTIVSRETSPLDAAVLTVGSIHGGTKHNIISDEVKMQLTLRSYKDKVRHNTINSIKRMADGLGRAAGLPDDKLPIVTVRESEYTPATYNNPELMAELKPVFEQALGAKNVLDKSPVMGGEDFGRFGSVDPKIPSVLFWLGAVKPKTVADAKKDGTVLPSLHSPFFAPDAKPTIDTGVQAMTAAALHLLQKEK</sequence>
<dbReference type="Pfam" id="PF07687">
    <property type="entry name" value="M20_dimer"/>
    <property type="match status" value="1"/>
</dbReference>
<proteinExistence type="predicted"/>
<dbReference type="Gene3D" id="3.30.70.360">
    <property type="match status" value="1"/>
</dbReference>
<dbReference type="InterPro" id="IPR002933">
    <property type="entry name" value="Peptidase_M20"/>
</dbReference>
<feature type="non-terminal residue" evidence="4">
    <location>
        <position position="1"/>
    </location>
</feature>
<dbReference type="EMBL" id="DRMN01000179">
    <property type="protein sequence ID" value="HFB54806.1"/>
    <property type="molecule type" value="Genomic_DNA"/>
</dbReference>
<protein>
    <submittedName>
        <fullName evidence="4">Amidohydrolase</fullName>
    </submittedName>
</protein>
<comment type="caution">
    <text evidence="4">The sequence shown here is derived from an EMBL/GenBank/DDBJ whole genome shotgun (WGS) entry which is preliminary data.</text>
</comment>
<evidence type="ECO:0000256" key="1">
    <source>
        <dbReference type="ARBA" id="ARBA00022801"/>
    </source>
</evidence>
<dbReference type="GO" id="GO:0046872">
    <property type="term" value="F:metal ion binding"/>
    <property type="evidence" value="ECO:0007669"/>
    <property type="project" value="UniProtKB-KW"/>
</dbReference>
<evidence type="ECO:0000259" key="3">
    <source>
        <dbReference type="Pfam" id="PF07687"/>
    </source>
</evidence>
<dbReference type="Gene3D" id="3.40.630.10">
    <property type="entry name" value="Zn peptidases"/>
    <property type="match status" value="1"/>
</dbReference>
<keyword evidence="1" id="KW-0378">Hydrolase</keyword>
<dbReference type="Pfam" id="PF01546">
    <property type="entry name" value="Peptidase_M20"/>
    <property type="match status" value="1"/>
</dbReference>
<dbReference type="NCBIfam" id="TIGR01891">
    <property type="entry name" value="amidohydrolases"/>
    <property type="match status" value="1"/>
</dbReference>
<feature type="binding site" evidence="2">
    <location>
        <position position="314"/>
    </location>
    <ligand>
        <name>Mn(2+)</name>
        <dbReference type="ChEBI" id="CHEBI:29035"/>
        <label>2</label>
    </ligand>
</feature>
<reference evidence="4" key="1">
    <citation type="journal article" date="2020" name="mSystems">
        <title>Genome- and Community-Level Interaction Insights into Carbon Utilization and Element Cycling Functions of Hydrothermarchaeota in Hydrothermal Sediment.</title>
        <authorList>
            <person name="Zhou Z."/>
            <person name="Liu Y."/>
            <person name="Xu W."/>
            <person name="Pan J."/>
            <person name="Luo Z.H."/>
            <person name="Li M."/>
        </authorList>
    </citation>
    <scope>NUCLEOTIDE SEQUENCE [LARGE SCALE GENOMIC DNA]</scope>
    <source>
        <strain evidence="4">HyVt-489</strain>
    </source>
</reference>
<evidence type="ECO:0000313" key="5">
    <source>
        <dbReference type="Proteomes" id="UP000886042"/>
    </source>
</evidence>
<dbReference type="GO" id="GO:0019877">
    <property type="term" value="P:diaminopimelate biosynthetic process"/>
    <property type="evidence" value="ECO:0007669"/>
    <property type="project" value="UniProtKB-ARBA"/>
</dbReference>
<dbReference type="SUPFAM" id="SSF55031">
    <property type="entry name" value="Bacterial exopeptidase dimerisation domain"/>
    <property type="match status" value="1"/>
</dbReference>
<comment type="cofactor">
    <cofactor evidence="2">
        <name>Mn(2+)</name>
        <dbReference type="ChEBI" id="CHEBI:29035"/>
    </cofactor>
    <text evidence="2">The Mn(2+) ion enhances activity.</text>
</comment>
<dbReference type="PIRSF" id="PIRSF005962">
    <property type="entry name" value="Pept_M20D_amidohydro"/>
    <property type="match status" value="1"/>
</dbReference>
<dbReference type="InterPro" id="IPR017439">
    <property type="entry name" value="Amidohydrolase"/>
</dbReference>
<dbReference type="FunFam" id="3.30.70.360:FF:000001">
    <property type="entry name" value="N-acetyldiaminopimelate deacetylase"/>
    <property type="match status" value="1"/>
</dbReference>
<keyword evidence="2" id="KW-0464">Manganese</keyword>
<keyword evidence="2" id="KW-0479">Metal-binding</keyword>
<gene>
    <name evidence="4" type="ORF">ENJ46_02690</name>
</gene>
<dbReference type="PANTHER" id="PTHR11014">
    <property type="entry name" value="PEPTIDASE M20 FAMILY MEMBER"/>
    <property type="match status" value="1"/>
</dbReference>
<dbReference type="SUPFAM" id="SSF53187">
    <property type="entry name" value="Zn-dependent exopeptidases"/>
    <property type="match status" value="1"/>
</dbReference>
<feature type="binding site" evidence="2">
    <location>
        <position position="71"/>
    </location>
    <ligand>
        <name>Mn(2+)</name>
        <dbReference type="ChEBI" id="CHEBI:29035"/>
        <label>2</label>
    </ligand>
</feature>
<name>A0A7C3C986_9PROT</name>
<evidence type="ECO:0000256" key="2">
    <source>
        <dbReference type="PIRSR" id="PIRSR005962-1"/>
    </source>
</evidence>
<dbReference type="InterPro" id="IPR036264">
    <property type="entry name" value="Bact_exopeptidase_dim_dom"/>
</dbReference>
<organism evidence="4 5">
    <name type="scientific">Hellea balneolensis</name>
    <dbReference type="NCBI Taxonomy" id="287478"/>
    <lineage>
        <taxon>Bacteria</taxon>
        <taxon>Pseudomonadati</taxon>
        <taxon>Pseudomonadota</taxon>
        <taxon>Alphaproteobacteria</taxon>
        <taxon>Maricaulales</taxon>
        <taxon>Robiginitomaculaceae</taxon>
        <taxon>Hellea</taxon>
    </lineage>
</organism>
<feature type="binding site" evidence="2">
    <location>
        <position position="35"/>
    </location>
    <ligand>
        <name>Mn(2+)</name>
        <dbReference type="ChEBI" id="CHEBI:29035"/>
        <label>2</label>
    </ligand>
</feature>
<evidence type="ECO:0000313" key="4">
    <source>
        <dbReference type="EMBL" id="HFB54806.1"/>
    </source>
</evidence>
<dbReference type="AlphaFoldDB" id="A0A7C3C986"/>
<feature type="binding site" evidence="2">
    <location>
        <position position="98"/>
    </location>
    <ligand>
        <name>Mn(2+)</name>
        <dbReference type="ChEBI" id="CHEBI:29035"/>
        <label>2</label>
    </ligand>
</feature>
<accession>A0A7C3C986</accession>
<feature type="domain" description="Peptidase M20 dimerisation" evidence="3">
    <location>
        <begin position="118"/>
        <end position="213"/>
    </location>
</feature>
<feature type="binding site" evidence="2">
    <location>
        <position position="37"/>
    </location>
    <ligand>
        <name>Mn(2+)</name>
        <dbReference type="ChEBI" id="CHEBI:29035"/>
        <label>2</label>
    </ligand>
</feature>
<dbReference type="GO" id="GO:0050118">
    <property type="term" value="F:N-acetyldiaminopimelate deacetylase activity"/>
    <property type="evidence" value="ECO:0007669"/>
    <property type="project" value="UniProtKB-ARBA"/>
</dbReference>